<evidence type="ECO:0000256" key="1">
    <source>
        <dbReference type="ARBA" id="ARBA00004651"/>
    </source>
</evidence>
<feature type="transmembrane region" description="Helical" evidence="7">
    <location>
        <begin position="178"/>
        <end position="197"/>
    </location>
</feature>
<evidence type="ECO:0000313" key="9">
    <source>
        <dbReference type="EMBL" id="GAA2469119.1"/>
    </source>
</evidence>
<evidence type="ECO:0000256" key="4">
    <source>
        <dbReference type="ARBA" id="ARBA00022989"/>
    </source>
</evidence>
<gene>
    <name evidence="9" type="ORF">GCM10010406_00540</name>
</gene>
<comment type="subcellular location">
    <subcellularLocation>
        <location evidence="1">Cell membrane</location>
        <topology evidence="1">Multi-pass membrane protein</topology>
    </subcellularLocation>
</comment>
<dbReference type="EMBL" id="BAAATA010000001">
    <property type="protein sequence ID" value="GAA2469119.1"/>
    <property type="molecule type" value="Genomic_DNA"/>
</dbReference>
<dbReference type="PANTHER" id="PTHR36115:SF4">
    <property type="entry name" value="MEMBRANE PROTEIN"/>
    <property type="match status" value="1"/>
</dbReference>
<evidence type="ECO:0000313" key="10">
    <source>
        <dbReference type="Proteomes" id="UP001501358"/>
    </source>
</evidence>
<keyword evidence="2" id="KW-1003">Cell membrane</keyword>
<comment type="caution">
    <text evidence="9">The sequence shown here is derived from an EMBL/GenBank/DDBJ whole genome shotgun (WGS) entry which is preliminary data.</text>
</comment>
<feature type="transmembrane region" description="Helical" evidence="7">
    <location>
        <begin position="91"/>
        <end position="113"/>
    </location>
</feature>
<feature type="compositionally biased region" description="Low complexity" evidence="6">
    <location>
        <begin position="1"/>
        <end position="10"/>
    </location>
</feature>
<feature type="domain" description="RDD" evidence="8">
    <location>
        <begin position="85"/>
        <end position="218"/>
    </location>
</feature>
<dbReference type="PANTHER" id="PTHR36115">
    <property type="entry name" value="PROLINE-RICH ANTIGEN HOMOLOG-RELATED"/>
    <property type="match status" value="1"/>
</dbReference>
<feature type="region of interest" description="Disordered" evidence="6">
    <location>
        <begin position="1"/>
        <end position="59"/>
    </location>
</feature>
<reference evidence="10" key="1">
    <citation type="journal article" date="2019" name="Int. J. Syst. Evol. Microbiol.">
        <title>The Global Catalogue of Microorganisms (GCM) 10K type strain sequencing project: providing services to taxonomists for standard genome sequencing and annotation.</title>
        <authorList>
            <consortium name="The Broad Institute Genomics Platform"/>
            <consortium name="The Broad Institute Genome Sequencing Center for Infectious Disease"/>
            <person name="Wu L."/>
            <person name="Ma J."/>
        </authorList>
    </citation>
    <scope>NUCLEOTIDE SEQUENCE [LARGE SCALE GENOMIC DNA]</scope>
    <source>
        <strain evidence="10">JCM 6307</strain>
    </source>
</reference>
<dbReference type="InterPro" id="IPR010432">
    <property type="entry name" value="RDD"/>
</dbReference>
<evidence type="ECO:0000256" key="6">
    <source>
        <dbReference type="SAM" id="MobiDB-lite"/>
    </source>
</evidence>
<dbReference type="Pfam" id="PF06271">
    <property type="entry name" value="RDD"/>
    <property type="match status" value="1"/>
</dbReference>
<feature type="compositionally biased region" description="Low complexity" evidence="6">
    <location>
        <begin position="18"/>
        <end position="59"/>
    </location>
</feature>
<proteinExistence type="predicted"/>
<accession>A0ABP5XZQ7</accession>
<dbReference type="InterPro" id="IPR051791">
    <property type="entry name" value="Pra-immunoreactive"/>
</dbReference>
<keyword evidence="3 7" id="KW-0812">Transmembrane</keyword>
<dbReference type="Proteomes" id="UP001501358">
    <property type="component" value="Unassembled WGS sequence"/>
</dbReference>
<sequence length="225" mass="23825">MSGNQPPGYGYPQGGSGQDPYGQQNPYGQQPPQQNPYESGGYAAPGTPPAAGGNPYDQGQYAQGQYAQAPYGAPGGAPAGMPPLAESGQRFLARLIDTGVLIAFFVVATALFVDFDDATAMSFSGNIMASLMGYGLYFVYEGVMLSRDGQTLGKKAMKIRVAMLADGRVPGSAGWIRAAVYALPGVISCLGVIFWLLNSLWHLWDKPYQQCLHDKAAKTVVVKTS</sequence>
<organism evidence="9 10">
    <name type="scientific">Streptomyces thermolineatus</name>
    <dbReference type="NCBI Taxonomy" id="44033"/>
    <lineage>
        <taxon>Bacteria</taxon>
        <taxon>Bacillati</taxon>
        <taxon>Actinomycetota</taxon>
        <taxon>Actinomycetes</taxon>
        <taxon>Kitasatosporales</taxon>
        <taxon>Streptomycetaceae</taxon>
        <taxon>Streptomyces</taxon>
    </lineage>
</organism>
<name>A0ABP5XZQ7_9ACTN</name>
<evidence type="ECO:0000256" key="2">
    <source>
        <dbReference type="ARBA" id="ARBA00022475"/>
    </source>
</evidence>
<protein>
    <submittedName>
        <fullName evidence="9">RDD family protein</fullName>
    </submittedName>
</protein>
<keyword evidence="5 7" id="KW-0472">Membrane</keyword>
<evidence type="ECO:0000256" key="5">
    <source>
        <dbReference type="ARBA" id="ARBA00023136"/>
    </source>
</evidence>
<evidence type="ECO:0000256" key="7">
    <source>
        <dbReference type="SAM" id="Phobius"/>
    </source>
</evidence>
<feature type="transmembrane region" description="Helical" evidence="7">
    <location>
        <begin position="119"/>
        <end position="140"/>
    </location>
</feature>
<evidence type="ECO:0000259" key="8">
    <source>
        <dbReference type="Pfam" id="PF06271"/>
    </source>
</evidence>
<dbReference type="RefSeq" id="WP_344381055.1">
    <property type="nucleotide sequence ID" value="NZ_BAAATA010000001.1"/>
</dbReference>
<keyword evidence="4 7" id="KW-1133">Transmembrane helix</keyword>
<keyword evidence="10" id="KW-1185">Reference proteome</keyword>
<evidence type="ECO:0000256" key="3">
    <source>
        <dbReference type="ARBA" id="ARBA00022692"/>
    </source>
</evidence>